<evidence type="ECO:0000313" key="1">
    <source>
        <dbReference type="EMBL" id="ESJ93660.1"/>
    </source>
</evidence>
<reference evidence="1 2" key="1">
    <citation type="submission" date="2013-10" db="EMBL/GenBank/DDBJ databases">
        <title>The Genome Sequence of Acinetobacter lwoffii NIPH 512.</title>
        <authorList>
            <consortium name="The Broad Institute Genomics Platform"/>
            <consortium name="The Broad Institute Genome Sequencing Center for Infectious Disease"/>
            <person name="Cerqueira G."/>
            <person name="Feldgarden M."/>
            <person name="Courvalin P."/>
            <person name="Grillot-Courvalin C."/>
            <person name="Clermont D."/>
            <person name="Rocha E."/>
            <person name="Yoon E.-J."/>
            <person name="Nemec A."/>
            <person name="Young S.K."/>
            <person name="Zeng Q."/>
            <person name="Gargeya S."/>
            <person name="Fitzgerald M."/>
            <person name="Abouelleil A."/>
            <person name="Alvarado L."/>
            <person name="Berlin A.M."/>
            <person name="Chapman S.B."/>
            <person name="Gainer-Dewar J."/>
            <person name="Goldberg J."/>
            <person name="Gnerre S."/>
            <person name="Griggs A."/>
            <person name="Gujja S."/>
            <person name="Hansen M."/>
            <person name="Howarth C."/>
            <person name="Imamovic A."/>
            <person name="Ireland A."/>
            <person name="Larimer J."/>
            <person name="McCowan C."/>
            <person name="Murphy C."/>
            <person name="Pearson M."/>
            <person name="Poon T.W."/>
            <person name="Priest M."/>
            <person name="Roberts A."/>
            <person name="Saif S."/>
            <person name="Shea T."/>
            <person name="Sykes S."/>
            <person name="Wortman J."/>
            <person name="Nusbaum C."/>
            <person name="Birren B."/>
        </authorList>
    </citation>
    <scope>NUCLEOTIDE SEQUENCE [LARGE SCALE GENOMIC DNA]</scope>
    <source>
        <strain evidence="1 2">NIPH 512</strain>
    </source>
</reference>
<protein>
    <submittedName>
        <fullName evidence="1">Uncharacterized protein</fullName>
    </submittedName>
</protein>
<sequence>MMKLTNLLEELHGTQAEYLDIVNYEIARENICGYIFLLSRISQNAEPTEKMQMESKIEDLIYYRDNLQIEDKKNIQKVLNELIPEYKAEQENKELRKIRLSS</sequence>
<dbReference type="EMBL" id="AYHO01000013">
    <property type="protein sequence ID" value="ESJ93660.1"/>
    <property type="molecule type" value="Genomic_DNA"/>
</dbReference>
<accession>A0ABN0PT79</accession>
<dbReference type="RefSeq" id="WP_004647574.1">
    <property type="nucleotide sequence ID" value="NZ_KI530572.1"/>
</dbReference>
<organism evidence="1 2">
    <name type="scientific">Acinetobacter lwoffii NCTC 5866 = CIP 64.10 = NIPH 512</name>
    <dbReference type="NCBI Taxonomy" id="981327"/>
    <lineage>
        <taxon>Bacteria</taxon>
        <taxon>Pseudomonadati</taxon>
        <taxon>Pseudomonadota</taxon>
        <taxon>Gammaproteobacteria</taxon>
        <taxon>Moraxellales</taxon>
        <taxon>Moraxellaceae</taxon>
        <taxon>Acinetobacter</taxon>
    </lineage>
</organism>
<keyword evidence="2" id="KW-1185">Reference proteome</keyword>
<evidence type="ECO:0000313" key="2">
    <source>
        <dbReference type="Proteomes" id="UP000018465"/>
    </source>
</evidence>
<comment type="caution">
    <text evidence="1">The sequence shown here is derived from an EMBL/GenBank/DDBJ whole genome shotgun (WGS) entry which is preliminary data.</text>
</comment>
<name>A0ABN0PT79_ACILW</name>
<proteinExistence type="predicted"/>
<dbReference type="Proteomes" id="UP000018465">
    <property type="component" value="Unassembled WGS sequence"/>
</dbReference>
<gene>
    <name evidence="1" type="ORF">P800_03324</name>
</gene>